<dbReference type="OrthoDB" id="4121259at2"/>
<feature type="transmembrane region" description="Helical" evidence="2">
    <location>
        <begin position="63"/>
        <end position="86"/>
    </location>
</feature>
<evidence type="ECO:0000256" key="2">
    <source>
        <dbReference type="SAM" id="Phobius"/>
    </source>
</evidence>
<dbReference type="PANTHER" id="PTHR34473">
    <property type="entry name" value="UPF0699 TRANSMEMBRANE PROTEIN YDBS"/>
    <property type="match status" value="1"/>
</dbReference>
<feature type="region of interest" description="Disordered" evidence="1">
    <location>
        <begin position="1"/>
        <end position="22"/>
    </location>
</feature>
<accession>A0A1H2LVH0</accession>
<organism evidence="4 5">
    <name type="scientific">Gordonia westfalica</name>
    <dbReference type="NCBI Taxonomy" id="158898"/>
    <lineage>
        <taxon>Bacteria</taxon>
        <taxon>Bacillati</taxon>
        <taxon>Actinomycetota</taxon>
        <taxon>Actinomycetes</taxon>
        <taxon>Mycobacteriales</taxon>
        <taxon>Gordoniaceae</taxon>
        <taxon>Gordonia</taxon>
    </lineage>
</organism>
<name>A0A1H2LVH0_9ACTN</name>
<dbReference type="RefSeq" id="WP_074854207.1">
    <property type="nucleotide sequence ID" value="NZ_FNLM01000036.1"/>
</dbReference>
<dbReference type="Proteomes" id="UP000183180">
    <property type="component" value="Unassembled WGS sequence"/>
</dbReference>
<evidence type="ECO:0000313" key="4">
    <source>
        <dbReference type="EMBL" id="SDU85013.1"/>
    </source>
</evidence>
<feature type="transmembrane region" description="Helical" evidence="2">
    <location>
        <begin position="401"/>
        <end position="419"/>
    </location>
</feature>
<feature type="transmembrane region" description="Helical" evidence="2">
    <location>
        <begin position="245"/>
        <end position="270"/>
    </location>
</feature>
<feature type="transmembrane region" description="Helical" evidence="2">
    <location>
        <begin position="34"/>
        <end position="57"/>
    </location>
</feature>
<evidence type="ECO:0000256" key="1">
    <source>
        <dbReference type="SAM" id="MobiDB-lite"/>
    </source>
</evidence>
<keyword evidence="2" id="KW-1133">Transmembrane helix</keyword>
<dbReference type="AlphaFoldDB" id="A0A1H2LVH0"/>
<dbReference type="PANTHER" id="PTHR34473:SF2">
    <property type="entry name" value="UPF0699 TRANSMEMBRANE PROTEIN YDBT"/>
    <property type="match status" value="1"/>
</dbReference>
<gene>
    <name evidence="4" type="ORF">SAMN04488548_136927</name>
</gene>
<dbReference type="PIRSF" id="PIRSF026631">
    <property type="entry name" value="UCP026631"/>
    <property type="match status" value="1"/>
</dbReference>
<protein>
    <submittedName>
        <fullName evidence="4">Putative membrane protein</fullName>
    </submittedName>
</protein>
<dbReference type="EMBL" id="FNLM01000036">
    <property type="protein sequence ID" value="SDU85013.1"/>
    <property type="molecule type" value="Genomic_DNA"/>
</dbReference>
<reference evidence="4 5" key="1">
    <citation type="submission" date="2016-10" db="EMBL/GenBank/DDBJ databases">
        <authorList>
            <person name="de Groot N.N."/>
        </authorList>
    </citation>
    <scope>NUCLEOTIDE SEQUENCE [LARGE SCALE GENOMIC DNA]</scope>
    <source>
        <strain evidence="4 5">DSM 44215</strain>
    </source>
</reference>
<feature type="domain" description="YdbS-like PH" evidence="3">
    <location>
        <begin position="81"/>
        <end position="160"/>
    </location>
</feature>
<dbReference type="InterPro" id="IPR014529">
    <property type="entry name" value="UCP026631"/>
</dbReference>
<keyword evidence="2" id="KW-0812">Transmembrane</keyword>
<feature type="transmembrane region" description="Helical" evidence="2">
    <location>
        <begin position="378"/>
        <end position="395"/>
    </location>
</feature>
<dbReference type="InterPro" id="IPR005182">
    <property type="entry name" value="YdbS-like_PH"/>
</dbReference>
<evidence type="ECO:0000259" key="3">
    <source>
        <dbReference type="Pfam" id="PF03703"/>
    </source>
</evidence>
<evidence type="ECO:0000313" key="5">
    <source>
        <dbReference type="Proteomes" id="UP000183180"/>
    </source>
</evidence>
<keyword evidence="2" id="KW-0472">Membrane</keyword>
<dbReference type="Pfam" id="PF03703">
    <property type="entry name" value="bPH_2"/>
    <property type="match status" value="1"/>
</dbReference>
<proteinExistence type="predicted"/>
<sequence length="510" mass="54082">MTQPEPQSAPVPPTSSAPGLRIDAPDEWHRLSPWMMAVTVVESLPSLVPVLIALVFAGQSAPLITLLATVVLVPLVTVIPWLTTFYQVTAEHVRVRSGLVTKKVATARRDRIRSVDLTASLVHRVLNLQRVTIGTGGDEQASQVKLRAVTLPEARALHDNLMPTAGARPSAAVSDPASETPTAAPEVLTRFQNAWLRFSPFSMGGLAIAAAICGIGLQIANDAGMFDEGVGLARDAFHSLRSIPLALVIAVVVVVVVLVGAVLSVLGYVLSYWDFQLTRHGDGTLRTERGLLTTSAISFDEKRIRGSHLTEPVLMRPLKGARLQAIATGATKHPLLLPPAPIDEAMRVADLVTHERSELTASLTGHGRVAYIRRLNRGFLTGLAILVGITIPAVAGAIPLGWIAAGVLALAGSIGLGVVRARHLGHRVTARSVVIAPPSVARQRIVVDRDGVIGWASRSSFFQRRAGVSTLILATAAGSEHYSLVDVDDATAAAITADVTPDWVAPFLRS</sequence>
<dbReference type="STRING" id="158898.SAMN04488548_136927"/>
<feature type="transmembrane region" description="Helical" evidence="2">
    <location>
        <begin position="198"/>
        <end position="220"/>
    </location>
</feature>